<comment type="catalytic activity">
    <reaction evidence="2">
        <text>6-hydroxymethyl-7,8-dihydropterin + ATP = (7,8-dihydropterin-6-yl)methyl diphosphate + AMP + H(+)</text>
        <dbReference type="Rhea" id="RHEA:11412"/>
        <dbReference type="ChEBI" id="CHEBI:15378"/>
        <dbReference type="ChEBI" id="CHEBI:30616"/>
        <dbReference type="ChEBI" id="CHEBI:44841"/>
        <dbReference type="ChEBI" id="CHEBI:72950"/>
        <dbReference type="ChEBI" id="CHEBI:456215"/>
        <dbReference type="EC" id="2.7.6.3"/>
    </reaction>
</comment>
<keyword evidence="9" id="KW-0547">Nucleotide-binding</keyword>
<dbReference type="Gene3D" id="3.20.20.20">
    <property type="entry name" value="Dihydropteroate synthase-like"/>
    <property type="match status" value="1"/>
</dbReference>
<comment type="similarity">
    <text evidence="6">In the C-terminal section; belongs to the DHPS family.</text>
</comment>
<comment type="pathway">
    <text evidence="5">Cofactor biosynthesis; tetrahydrofolate biosynthesis; 2-amino-4-hydroxy-6-hydroxymethyl-7,8-dihydropteridine diphosphate from 7,8-dihydroneopterin triphosphate: step 4/4.</text>
</comment>
<evidence type="ECO:0000256" key="15">
    <source>
        <dbReference type="ARBA" id="ARBA00061359"/>
    </source>
</evidence>
<dbReference type="AlphaFoldDB" id="B9S4E5"/>
<evidence type="ECO:0000256" key="7">
    <source>
        <dbReference type="ARBA" id="ARBA00022679"/>
    </source>
</evidence>
<evidence type="ECO:0000256" key="5">
    <source>
        <dbReference type="ARBA" id="ARBA00005051"/>
    </source>
</evidence>
<evidence type="ECO:0000256" key="10">
    <source>
        <dbReference type="ARBA" id="ARBA00022777"/>
    </source>
</evidence>
<comment type="catalytic activity">
    <reaction evidence="1">
        <text>(7,8-dihydropterin-6-yl)methyl diphosphate + 4-aminobenzoate = 7,8-dihydropteroate + diphosphate</text>
        <dbReference type="Rhea" id="RHEA:19949"/>
        <dbReference type="ChEBI" id="CHEBI:17836"/>
        <dbReference type="ChEBI" id="CHEBI:17839"/>
        <dbReference type="ChEBI" id="CHEBI:33019"/>
        <dbReference type="ChEBI" id="CHEBI:72950"/>
        <dbReference type="EC" id="2.5.1.15"/>
    </reaction>
</comment>
<dbReference type="CDD" id="cd00483">
    <property type="entry name" value="HPPK"/>
    <property type="match status" value="1"/>
</dbReference>
<dbReference type="InterPro" id="IPR006390">
    <property type="entry name" value="DHP_synth_dom"/>
</dbReference>
<evidence type="ECO:0000256" key="4">
    <source>
        <dbReference type="ARBA" id="ARBA00004763"/>
    </source>
</evidence>
<keyword evidence="8" id="KW-0479">Metal-binding</keyword>
<proteinExistence type="inferred from homology"/>
<dbReference type="PROSITE" id="PS00794">
    <property type="entry name" value="HPPK"/>
    <property type="match status" value="1"/>
</dbReference>
<dbReference type="Pfam" id="PF01288">
    <property type="entry name" value="HPPK"/>
    <property type="match status" value="1"/>
</dbReference>
<sequence>MILFKRLMPTKQGLGNAIRHLRGSSFCFLHSAPDGYVELHSEEQEVVIALGSNVGNRLHNFNQALQLMKKSGININRHGCLYETAPAYVTDQPHFLNSAVRAVTKLGPHELLRVLKTIEKDMGRTDGIRYGPRPIDLDILFYGKFRIHSDTLAVPHERIWERPFVMAPLMDLLGSDIENDTVACWHSLSIHSGGLFESWENLGGENLIGKDGMKRVIPAGNQLLDWSQRTSVMGIINLTPDSFSDGGKFQSINSVVSQVHLMISEGADILDFGAQSTRPMASRISPQEELDRLMPILEAVVKIPEMNGKLISVDTFYSEVALEAVKKGAQLVNDVSGGQLDPNMTKVVAGLEVPYVAMHMRGDPTTMQNSENLQYHDVCKQVASELYSQIKEAELSGIPAWRIIVDPGLGFSKNKEHNVEILTGLPAIRAEIAKKSLAISHAPILIGPSRKRFLGDICNRPAAMERDPATLLQSLLGFLEVQICEST</sequence>
<evidence type="ECO:0000256" key="11">
    <source>
        <dbReference type="ARBA" id="ARBA00022840"/>
    </source>
</evidence>
<dbReference type="NCBIfam" id="TIGR01498">
    <property type="entry name" value="folK"/>
    <property type="match status" value="1"/>
</dbReference>
<dbReference type="CDD" id="cd00739">
    <property type="entry name" value="DHPS"/>
    <property type="match status" value="1"/>
</dbReference>
<dbReference type="Pfam" id="PF00809">
    <property type="entry name" value="Pterin_bind"/>
    <property type="match status" value="1"/>
</dbReference>
<dbReference type="SUPFAM" id="SSF55083">
    <property type="entry name" value="6-hydroxymethyl-7,8-dihydropterin pyrophosphokinase, HPPK"/>
    <property type="match status" value="1"/>
</dbReference>
<dbReference type="SUPFAM" id="SSF51717">
    <property type="entry name" value="Dihydropteroate synthetase-like"/>
    <property type="match status" value="1"/>
</dbReference>
<gene>
    <name evidence="17" type="ORF">RCOM_0689730</name>
</gene>
<dbReference type="PANTHER" id="PTHR20941:SF1">
    <property type="entry name" value="FOLIC ACID SYNTHESIS PROTEIN FOL1"/>
    <property type="match status" value="1"/>
</dbReference>
<keyword evidence="10" id="KW-0418">Kinase</keyword>
<evidence type="ECO:0000256" key="8">
    <source>
        <dbReference type="ARBA" id="ARBA00022723"/>
    </source>
</evidence>
<dbReference type="PROSITE" id="PS00793">
    <property type="entry name" value="DHPS_2"/>
    <property type="match status" value="1"/>
</dbReference>
<protein>
    <submittedName>
        <fullName evidence="17">Dihydropteroate synthase, putative</fullName>
        <ecNumber evidence="17">2.5.1.15</ecNumber>
        <ecNumber evidence="17">2.7.6.3</ecNumber>
    </submittedName>
</protein>
<name>B9S4E5_RICCO</name>
<dbReference type="FunFam" id="3.30.70.560:FF:000003">
    <property type="entry name" value="Folate synthesis bifunctional protein"/>
    <property type="match status" value="1"/>
</dbReference>
<dbReference type="NCBIfam" id="TIGR01496">
    <property type="entry name" value="DHPS"/>
    <property type="match status" value="1"/>
</dbReference>
<evidence type="ECO:0000259" key="16">
    <source>
        <dbReference type="PROSITE" id="PS50972"/>
    </source>
</evidence>
<keyword evidence="13" id="KW-0289">Folate biosynthesis</keyword>
<dbReference type="EC" id="2.5.1.15" evidence="17"/>
<dbReference type="GO" id="GO:0046656">
    <property type="term" value="P:folic acid biosynthetic process"/>
    <property type="evidence" value="ECO:0007669"/>
    <property type="project" value="UniProtKB-KW"/>
</dbReference>
<dbReference type="GO" id="GO:0016301">
    <property type="term" value="F:kinase activity"/>
    <property type="evidence" value="ECO:0007669"/>
    <property type="project" value="UniProtKB-KW"/>
</dbReference>
<keyword evidence="11" id="KW-0067">ATP-binding</keyword>
<dbReference type="GO" id="GO:0046654">
    <property type="term" value="P:tetrahydrofolate biosynthetic process"/>
    <property type="evidence" value="ECO:0000318"/>
    <property type="project" value="GO_Central"/>
</dbReference>
<reference evidence="18" key="1">
    <citation type="journal article" date="2010" name="Nat. Biotechnol.">
        <title>Draft genome sequence of the oilseed species Ricinus communis.</title>
        <authorList>
            <person name="Chan A.P."/>
            <person name="Crabtree J."/>
            <person name="Zhao Q."/>
            <person name="Lorenzi H."/>
            <person name="Orvis J."/>
            <person name="Puiu D."/>
            <person name="Melake-Berhan A."/>
            <person name="Jones K.M."/>
            <person name="Redman J."/>
            <person name="Chen G."/>
            <person name="Cahoon E.B."/>
            <person name="Gedil M."/>
            <person name="Stanke M."/>
            <person name="Haas B.J."/>
            <person name="Wortman J.R."/>
            <person name="Fraser-Liggett C.M."/>
            <person name="Ravel J."/>
            <person name="Rabinowicz P.D."/>
        </authorList>
    </citation>
    <scope>NUCLEOTIDE SEQUENCE [LARGE SCALE GENOMIC DNA]</scope>
    <source>
        <strain evidence="18">cv. Hale</strain>
    </source>
</reference>
<dbReference type="eggNOG" id="KOG2544">
    <property type="taxonomic scope" value="Eukaryota"/>
</dbReference>
<organism evidence="17 18">
    <name type="scientific">Ricinus communis</name>
    <name type="common">Castor bean</name>
    <dbReference type="NCBI Taxonomy" id="3988"/>
    <lineage>
        <taxon>Eukaryota</taxon>
        <taxon>Viridiplantae</taxon>
        <taxon>Streptophyta</taxon>
        <taxon>Embryophyta</taxon>
        <taxon>Tracheophyta</taxon>
        <taxon>Spermatophyta</taxon>
        <taxon>Magnoliopsida</taxon>
        <taxon>eudicotyledons</taxon>
        <taxon>Gunneridae</taxon>
        <taxon>Pentapetalae</taxon>
        <taxon>rosids</taxon>
        <taxon>fabids</taxon>
        <taxon>Malpighiales</taxon>
        <taxon>Euphorbiaceae</taxon>
        <taxon>Acalyphoideae</taxon>
        <taxon>Acalypheae</taxon>
        <taxon>Ricinus</taxon>
    </lineage>
</organism>
<dbReference type="GO" id="GO:0004156">
    <property type="term" value="F:dihydropteroate synthase activity"/>
    <property type="evidence" value="ECO:0000318"/>
    <property type="project" value="GO_Central"/>
</dbReference>
<dbReference type="GO" id="GO:0003848">
    <property type="term" value="F:2-amino-4-hydroxy-6-hydroxymethyldihydropteridine diphosphokinase activity"/>
    <property type="evidence" value="ECO:0007669"/>
    <property type="project" value="UniProtKB-EC"/>
</dbReference>
<evidence type="ECO:0000256" key="1">
    <source>
        <dbReference type="ARBA" id="ARBA00000012"/>
    </source>
</evidence>
<dbReference type="InterPro" id="IPR011005">
    <property type="entry name" value="Dihydropteroate_synth-like_sf"/>
</dbReference>
<keyword evidence="12" id="KW-0460">Magnesium</keyword>
<evidence type="ECO:0000256" key="3">
    <source>
        <dbReference type="ARBA" id="ARBA00001946"/>
    </source>
</evidence>
<dbReference type="PROSITE" id="PS00792">
    <property type="entry name" value="DHPS_1"/>
    <property type="match status" value="1"/>
</dbReference>
<comment type="cofactor">
    <cofactor evidence="3">
        <name>Mg(2+)</name>
        <dbReference type="ChEBI" id="CHEBI:18420"/>
    </cofactor>
</comment>
<evidence type="ECO:0000313" key="18">
    <source>
        <dbReference type="Proteomes" id="UP000008311"/>
    </source>
</evidence>
<evidence type="ECO:0000313" key="17">
    <source>
        <dbReference type="EMBL" id="EEF41573.1"/>
    </source>
</evidence>
<dbReference type="GO" id="GO:0005524">
    <property type="term" value="F:ATP binding"/>
    <property type="evidence" value="ECO:0007669"/>
    <property type="project" value="UniProtKB-KW"/>
</dbReference>
<dbReference type="InterPro" id="IPR035907">
    <property type="entry name" value="Hppk_sf"/>
</dbReference>
<dbReference type="FunCoup" id="B9S4E5">
    <property type="interactions" value="1036"/>
</dbReference>
<dbReference type="InterPro" id="IPR000550">
    <property type="entry name" value="Hppk"/>
</dbReference>
<evidence type="ECO:0000256" key="9">
    <source>
        <dbReference type="ARBA" id="ARBA00022741"/>
    </source>
</evidence>
<comment type="pathway">
    <text evidence="4">Cofactor biosynthesis; tetrahydrofolate biosynthesis; 7,8-dihydrofolate from 2-amino-4-hydroxy-6-hydroxymethyl-7,8-dihydropteridine diphosphate and 4-aminobenzoate: step 1/2.</text>
</comment>
<keyword evidence="7 17" id="KW-0808">Transferase</keyword>
<keyword evidence="18" id="KW-1185">Reference proteome</keyword>
<dbReference type="PROSITE" id="PS50972">
    <property type="entry name" value="PTERIN_BINDING"/>
    <property type="match status" value="1"/>
</dbReference>
<dbReference type="STRING" id="3988.B9S4E5"/>
<dbReference type="InterPro" id="IPR045031">
    <property type="entry name" value="DHP_synth-like"/>
</dbReference>
<accession>B9S4E5</accession>
<evidence type="ECO:0000256" key="13">
    <source>
        <dbReference type="ARBA" id="ARBA00022909"/>
    </source>
</evidence>
<dbReference type="Proteomes" id="UP000008311">
    <property type="component" value="Unassembled WGS sequence"/>
</dbReference>
<dbReference type="EC" id="2.7.6.3" evidence="17"/>
<dbReference type="InParanoid" id="B9S4E5"/>
<feature type="domain" description="Pterin-binding" evidence="16">
    <location>
        <begin position="230"/>
        <end position="487"/>
    </location>
</feature>
<dbReference type="InterPro" id="IPR000489">
    <property type="entry name" value="Pterin-binding_dom"/>
</dbReference>
<dbReference type="PANTHER" id="PTHR20941">
    <property type="entry name" value="FOLATE SYNTHESIS PROTEINS"/>
    <property type="match status" value="1"/>
</dbReference>
<comment type="similarity">
    <text evidence="15">In the N-terminal section; belongs to the HPPK family.</text>
</comment>
<dbReference type="Gene3D" id="3.30.70.560">
    <property type="entry name" value="7,8-Dihydro-6-hydroxymethylpterin-pyrophosphokinase HPPK"/>
    <property type="match status" value="1"/>
</dbReference>
<dbReference type="GO" id="GO:0005737">
    <property type="term" value="C:cytoplasm"/>
    <property type="evidence" value="ECO:0007669"/>
    <property type="project" value="UniProtKB-ARBA"/>
</dbReference>
<evidence type="ECO:0000256" key="6">
    <source>
        <dbReference type="ARBA" id="ARBA00009951"/>
    </source>
</evidence>
<dbReference type="GO" id="GO:0046872">
    <property type="term" value="F:metal ion binding"/>
    <property type="evidence" value="ECO:0007669"/>
    <property type="project" value="UniProtKB-KW"/>
</dbReference>
<dbReference type="UniPathway" id="UPA00077">
    <property type="reaction ID" value="UER00155"/>
</dbReference>
<dbReference type="FunFam" id="3.20.20.20:FF:000006">
    <property type="entry name" value="Dihydropteroate synthase"/>
    <property type="match status" value="1"/>
</dbReference>
<keyword evidence="14" id="KW-0511">Multifunctional enzyme</keyword>
<dbReference type="EMBL" id="EQ973864">
    <property type="protein sequence ID" value="EEF41573.1"/>
    <property type="molecule type" value="Genomic_DNA"/>
</dbReference>
<evidence type="ECO:0000256" key="12">
    <source>
        <dbReference type="ARBA" id="ARBA00022842"/>
    </source>
</evidence>
<evidence type="ECO:0000256" key="14">
    <source>
        <dbReference type="ARBA" id="ARBA00023268"/>
    </source>
</evidence>
<evidence type="ECO:0000256" key="2">
    <source>
        <dbReference type="ARBA" id="ARBA00000198"/>
    </source>
</evidence>